<sequence>MAVIAGSVGHNDIIDSLVAEDRLDVSGLRSRRETYMIRVLERPCPELETQHPLTAGMHTLRFYVLDTVWCCRSWSCPGSRFPAPISAPGRAFARGDWVLSLRGLNHK</sequence>
<dbReference type="Gene3D" id="3.30.379.10">
    <property type="entry name" value="Chitobiase/beta-hexosaminidase domain 2-like"/>
    <property type="match status" value="1"/>
</dbReference>
<evidence type="ECO:0000313" key="3">
    <source>
        <dbReference type="Proteomes" id="UP000214666"/>
    </source>
</evidence>
<proteinExistence type="predicted"/>
<dbReference type="RefSeq" id="WP_094155639.1">
    <property type="nucleotide sequence ID" value="NZ_CP020028.1"/>
</dbReference>
<keyword evidence="3" id="KW-1185">Reference proteome</keyword>
<dbReference type="Proteomes" id="UP000214666">
    <property type="component" value="Chromosome"/>
</dbReference>
<dbReference type="OrthoDB" id="8727830at2"/>
<dbReference type="AlphaFoldDB" id="A0A222WQB6"/>
<protein>
    <submittedName>
        <fullName evidence="2">Uncharacterized protein</fullName>
    </submittedName>
</protein>
<name>A0A222WQB6_9BACL</name>
<gene>
    <name evidence="2" type="ORF">B4V02_16630</name>
</gene>
<dbReference type="EMBL" id="CP020028">
    <property type="protein sequence ID" value="ASR48208.1"/>
    <property type="molecule type" value="Genomic_DNA"/>
</dbReference>
<keyword evidence="1" id="KW-0378">Hydrolase</keyword>
<dbReference type="InterPro" id="IPR029018">
    <property type="entry name" value="Hex-like_dom2"/>
</dbReference>
<dbReference type="KEGG" id="pkb:B4V02_16630"/>
<reference evidence="2 3" key="1">
    <citation type="submission" date="2017-03" db="EMBL/GenBank/DDBJ databases">
        <title>Complete genome sequence of Paenibacillus Kribbensis producing bioflocculants.</title>
        <authorList>
            <person name="Lee H.-G."/>
            <person name="Oh H.-M."/>
        </authorList>
    </citation>
    <scope>NUCLEOTIDE SEQUENCE [LARGE SCALE GENOMIC DNA]</scope>
    <source>
        <strain evidence="2 3">AM49</strain>
    </source>
</reference>
<accession>A0A222WQB6</accession>
<dbReference type="GO" id="GO:0016787">
    <property type="term" value="F:hydrolase activity"/>
    <property type="evidence" value="ECO:0007669"/>
    <property type="project" value="UniProtKB-KW"/>
</dbReference>
<organism evidence="2 3">
    <name type="scientific">Paenibacillus kribbensis</name>
    <dbReference type="NCBI Taxonomy" id="172713"/>
    <lineage>
        <taxon>Bacteria</taxon>
        <taxon>Bacillati</taxon>
        <taxon>Bacillota</taxon>
        <taxon>Bacilli</taxon>
        <taxon>Bacillales</taxon>
        <taxon>Paenibacillaceae</taxon>
        <taxon>Paenibacillus</taxon>
    </lineage>
</organism>
<evidence type="ECO:0000313" key="2">
    <source>
        <dbReference type="EMBL" id="ASR48208.1"/>
    </source>
</evidence>
<dbReference type="GO" id="GO:0005975">
    <property type="term" value="P:carbohydrate metabolic process"/>
    <property type="evidence" value="ECO:0007669"/>
    <property type="project" value="UniProtKB-ARBA"/>
</dbReference>
<evidence type="ECO:0000256" key="1">
    <source>
        <dbReference type="ARBA" id="ARBA00022801"/>
    </source>
</evidence>